<dbReference type="AlphaFoldDB" id="A0A4S2KLE3"/>
<proteinExistence type="predicted"/>
<keyword evidence="3" id="KW-1185">Reference proteome</keyword>
<accession>A0A4S2KLE3</accession>
<dbReference type="Proteomes" id="UP000310200">
    <property type="component" value="Unassembled WGS sequence"/>
</dbReference>
<evidence type="ECO:0000256" key="1">
    <source>
        <dbReference type="SAM" id="MobiDB-lite"/>
    </source>
</evidence>
<feature type="region of interest" description="Disordered" evidence="1">
    <location>
        <begin position="1"/>
        <end position="96"/>
    </location>
</feature>
<sequence length="96" mass="9625">MADGASGFHGNAASTAPTLRTGVVPTRVESVAARDGGGSNDGGAAGTKGDGNRPSGTVTVGASPFDAAVVRASLRGDRKEPSQDISRNTIRKRELC</sequence>
<evidence type="ECO:0000313" key="3">
    <source>
        <dbReference type="Proteomes" id="UP000310200"/>
    </source>
</evidence>
<feature type="compositionally biased region" description="Gly residues" evidence="1">
    <location>
        <begin position="35"/>
        <end position="49"/>
    </location>
</feature>
<dbReference type="EMBL" id="QBLH01002303">
    <property type="protein sequence ID" value="TGZ48799.1"/>
    <property type="molecule type" value="Genomic_DNA"/>
</dbReference>
<reference evidence="2 3" key="1">
    <citation type="journal article" date="2019" name="Philos. Trans. R. Soc. Lond., B, Biol. Sci.">
        <title>Ant behaviour and brain gene expression of defending hosts depend on the ecological success of the intruding social parasite.</title>
        <authorList>
            <person name="Kaur R."/>
            <person name="Stoldt M."/>
            <person name="Jongepier E."/>
            <person name="Feldmeyer B."/>
            <person name="Menzel F."/>
            <person name="Bornberg-Bauer E."/>
            <person name="Foitzik S."/>
        </authorList>
    </citation>
    <scope>NUCLEOTIDE SEQUENCE [LARGE SCALE GENOMIC DNA]</scope>
    <source>
        <tissue evidence="2">Whole body</tissue>
    </source>
</reference>
<gene>
    <name evidence="2" type="ORF">DBV15_09929</name>
</gene>
<organism evidence="2 3">
    <name type="scientific">Temnothorax longispinosus</name>
    <dbReference type="NCBI Taxonomy" id="300112"/>
    <lineage>
        <taxon>Eukaryota</taxon>
        <taxon>Metazoa</taxon>
        <taxon>Ecdysozoa</taxon>
        <taxon>Arthropoda</taxon>
        <taxon>Hexapoda</taxon>
        <taxon>Insecta</taxon>
        <taxon>Pterygota</taxon>
        <taxon>Neoptera</taxon>
        <taxon>Endopterygota</taxon>
        <taxon>Hymenoptera</taxon>
        <taxon>Apocrita</taxon>
        <taxon>Aculeata</taxon>
        <taxon>Formicoidea</taxon>
        <taxon>Formicidae</taxon>
        <taxon>Myrmicinae</taxon>
        <taxon>Temnothorax</taxon>
    </lineage>
</organism>
<evidence type="ECO:0000313" key="2">
    <source>
        <dbReference type="EMBL" id="TGZ48799.1"/>
    </source>
</evidence>
<comment type="caution">
    <text evidence="2">The sequence shown here is derived from an EMBL/GenBank/DDBJ whole genome shotgun (WGS) entry which is preliminary data.</text>
</comment>
<protein>
    <submittedName>
        <fullName evidence="2">Connectin</fullName>
    </submittedName>
</protein>
<name>A0A4S2KLE3_9HYME</name>